<name>A0ABN7GF01_9GAMM</name>
<dbReference type="Proteomes" id="UP000626656">
    <property type="component" value="Unassembled WGS sequence"/>
</dbReference>
<accession>A0ABN7GF01</accession>
<dbReference type="EMBL" id="CAHJWF010000333">
    <property type="protein sequence ID" value="CAB5506492.1"/>
    <property type="molecule type" value="Genomic_DNA"/>
</dbReference>
<keyword evidence="1" id="KW-1133">Transmembrane helix</keyword>
<keyword evidence="4" id="KW-1185">Reference proteome</keyword>
<evidence type="ECO:0000313" key="3">
    <source>
        <dbReference type="EMBL" id="CAB5507552.1"/>
    </source>
</evidence>
<evidence type="ECO:0000256" key="1">
    <source>
        <dbReference type="SAM" id="Phobius"/>
    </source>
</evidence>
<feature type="transmembrane region" description="Helical" evidence="1">
    <location>
        <begin position="41"/>
        <end position="62"/>
    </location>
</feature>
<reference evidence="3 4" key="1">
    <citation type="submission" date="2020-05" db="EMBL/GenBank/DDBJ databases">
        <authorList>
            <person name="Petersen J."/>
            <person name="Sayavedra L."/>
        </authorList>
    </citation>
    <scope>NUCLEOTIDE SEQUENCE [LARGE SCALE GENOMIC DNA]</scope>
    <source>
        <strain evidence="3">B azoricus SOX ET2 1586I</strain>
    </source>
</reference>
<sequence length="63" mass="7182">MLGVIAFKTFIGALFLFWLLSVVLMTQKAMSNNRMSIREAGMLWVKALFVVLFVVVILTINFK</sequence>
<evidence type="ECO:0000313" key="2">
    <source>
        <dbReference type="EMBL" id="CAB5506492.1"/>
    </source>
</evidence>
<proteinExistence type="predicted"/>
<evidence type="ECO:0000313" key="4">
    <source>
        <dbReference type="Proteomes" id="UP000626656"/>
    </source>
</evidence>
<dbReference type="EMBL" id="CAHJWF010000431">
    <property type="protein sequence ID" value="CAB5507552.1"/>
    <property type="molecule type" value="Genomic_DNA"/>
</dbReference>
<dbReference type="RefSeq" id="WP_202775452.1">
    <property type="nucleotide sequence ID" value="NZ_CAHJWF010000333.1"/>
</dbReference>
<keyword evidence="1" id="KW-0472">Membrane</keyword>
<protein>
    <recommendedName>
        <fullName evidence="5">HIG1 domain-containing protein</fullName>
    </recommendedName>
</protein>
<organism evidence="3 4">
    <name type="scientific">Bathymodiolus thermophilus thioautotrophic gill symbiont</name>
    <dbReference type="NCBI Taxonomy" id="2360"/>
    <lineage>
        <taxon>Bacteria</taxon>
        <taxon>Pseudomonadati</taxon>
        <taxon>Pseudomonadota</taxon>
        <taxon>Gammaproteobacteria</taxon>
        <taxon>sulfur-oxidizing symbionts</taxon>
    </lineage>
</organism>
<evidence type="ECO:0008006" key="5">
    <source>
        <dbReference type="Google" id="ProtNLM"/>
    </source>
</evidence>
<keyword evidence="1" id="KW-0812">Transmembrane</keyword>
<comment type="caution">
    <text evidence="3">The sequence shown here is derived from an EMBL/GenBank/DDBJ whole genome shotgun (WGS) entry which is preliminary data.</text>
</comment>
<gene>
    <name evidence="2" type="ORF">AZO1586I_1622</name>
    <name evidence="3" type="ORF">AZO1586I_1902</name>
</gene>